<reference evidence="2 3" key="1">
    <citation type="journal article" date="2016" name="Front. Microbiol.">
        <title>Comparative Genomics Analysis of Streptomyces Species Reveals Their Adaptation to the Marine Environment and Their Diversity at the Genomic Level.</title>
        <authorList>
            <person name="Tian X."/>
            <person name="Zhang Z."/>
            <person name="Yang T."/>
            <person name="Chen M."/>
            <person name="Li J."/>
            <person name="Chen F."/>
            <person name="Yang J."/>
            <person name="Li W."/>
            <person name="Zhang B."/>
            <person name="Zhang Z."/>
            <person name="Wu J."/>
            <person name="Zhang C."/>
            <person name="Long L."/>
            <person name="Xiao J."/>
        </authorList>
    </citation>
    <scope>NUCLEOTIDE SEQUENCE [LARGE SCALE GENOMIC DNA]</scope>
    <source>
        <strain evidence="2 3">SCSIO 10429</strain>
    </source>
</reference>
<organism evidence="2 3">
    <name type="scientific">Streptomyces nanshensis</name>
    <dbReference type="NCBI Taxonomy" id="518642"/>
    <lineage>
        <taxon>Bacteria</taxon>
        <taxon>Bacillati</taxon>
        <taxon>Actinomycetota</taxon>
        <taxon>Actinomycetes</taxon>
        <taxon>Kitasatosporales</taxon>
        <taxon>Streptomycetaceae</taxon>
        <taxon>Streptomyces</taxon>
    </lineage>
</organism>
<dbReference type="RefSeq" id="WP_275936984.1">
    <property type="nucleotide sequence ID" value="NZ_LJGW01000322.1"/>
</dbReference>
<evidence type="ECO:0000313" key="3">
    <source>
        <dbReference type="Proteomes" id="UP000176005"/>
    </source>
</evidence>
<evidence type="ECO:0008006" key="4">
    <source>
        <dbReference type="Google" id="ProtNLM"/>
    </source>
</evidence>
<proteinExistence type="predicted"/>
<dbReference type="InterPro" id="IPR047739">
    <property type="entry name" value="SCO5717-like_N"/>
</dbReference>
<feature type="region of interest" description="Disordered" evidence="1">
    <location>
        <begin position="1"/>
        <end position="122"/>
    </location>
</feature>
<feature type="compositionally biased region" description="Pro residues" evidence="1">
    <location>
        <begin position="110"/>
        <end position="122"/>
    </location>
</feature>
<feature type="non-terminal residue" evidence="2">
    <location>
        <position position="122"/>
    </location>
</feature>
<keyword evidence="3" id="KW-1185">Reference proteome</keyword>
<protein>
    <recommendedName>
        <fullName evidence="4">Topoisomerase II</fullName>
    </recommendedName>
</protein>
<feature type="compositionally biased region" description="Basic and acidic residues" evidence="1">
    <location>
        <begin position="1"/>
        <end position="22"/>
    </location>
</feature>
<sequence>MSSDRDEIRWGRTGPDADRADADSAPENDTESTGQFTIDYTPPAWYTQDADAAAAPNTPGVGGNPSGPTTPPPFPVANAPQPLPGAQQPGPPPPGPDAPAQEPPQNAAPYAPPVPPQFPQSP</sequence>
<dbReference type="AlphaFoldDB" id="A0A1E7L263"/>
<dbReference type="NCBIfam" id="NF041021">
    <property type="entry name" value="SCO5717_Nterm"/>
    <property type="match status" value="1"/>
</dbReference>
<dbReference type="PATRIC" id="fig|518642.10.peg.4511"/>
<comment type="caution">
    <text evidence="2">The sequence shown here is derived from an EMBL/GenBank/DDBJ whole genome shotgun (WGS) entry which is preliminary data.</text>
</comment>
<feature type="compositionally biased region" description="Low complexity" evidence="1">
    <location>
        <begin position="49"/>
        <end position="59"/>
    </location>
</feature>
<accession>A0A1E7L263</accession>
<evidence type="ECO:0000256" key="1">
    <source>
        <dbReference type="SAM" id="MobiDB-lite"/>
    </source>
</evidence>
<dbReference type="Proteomes" id="UP000176005">
    <property type="component" value="Unassembled WGS sequence"/>
</dbReference>
<evidence type="ECO:0000313" key="2">
    <source>
        <dbReference type="EMBL" id="OEV10133.1"/>
    </source>
</evidence>
<name>A0A1E7L263_9ACTN</name>
<gene>
    <name evidence="2" type="ORF">AN218_18905</name>
</gene>
<dbReference type="EMBL" id="LJGW01000322">
    <property type="protein sequence ID" value="OEV10133.1"/>
    <property type="molecule type" value="Genomic_DNA"/>
</dbReference>
<feature type="compositionally biased region" description="Low complexity" evidence="1">
    <location>
        <begin position="76"/>
        <end position="88"/>
    </location>
</feature>
<feature type="compositionally biased region" description="Low complexity" evidence="1">
    <location>
        <begin position="98"/>
        <end position="109"/>
    </location>
</feature>